<dbReference type="PROSITE" id="PS50157">
    <property type="entry name" value="ZINC_FINGER_C2H2_2"/>
    <property type="match status" value="2"/>
</dbReference>
<evidence type="ECO:0000256" key="1">
    <source>
        <dbReference type="ARBA" id="ARBA00004123"/>
    </source>
</evidence>
<proteinExistence type="predicted"/>
<dbReference type="FunFam" id="3.30.160.60:FF:000130">
    <property type="entry name" value="Spalt-like transcription factor 4"/>
    <property type="match status" value="1"/>
</dbReference>
<keyword evidence="7" id="KW-0804">Transcription</keyword>
<feature type="region of interest" description="Disordered" evidence="10">
    <location>
        <begin position="175"/>
        <end position="198"/>
    </location>
</feature>
<keyword evidence="8" id="KW-0539">Nucleus</keyword>
<feature type="region of interest" description="Disordered" evidence="10">
    <location>
        <begin position="125"/>
        <end position="152"/>
    </location>
</feature>
<dbReference type="RefSeq" id="XP_022655750.1">
    <property type="nucleotide sequence ID" value="XM_022800015.1"/>
</dbReference>
<keyword evidence="6" id="KW-0805">Transcription regulation</keyword>
<dbReference type="RefSeq" id="XP_022655751.1">
    <property type="nucleotide sequence ID" value="XM_022800016.1"/>
</dbReference>
<dbReference type="InterPro" id="IPR036236">
    <property type="entry name" value="Znf_C2H2_sf"/>
</dbReference>
<dbReference type="GO" id="GO:0005634">
    <property type="term" value="C:nucleus"/>
    <property type="evidence" value="ECO:0007669"/>
    <property type="project" value="UniProtKB-SubCell"/>
</dbReference>
<dbReference type="InParanoid" id="A0A7M7JQQ3"/>
<dbReference type="Pfam" id="PF00096">
    <property type="entry name" value="zf-C2H2"/>
    <property type="match status" value="2"/>
</dbReference>
<dbReference type="PANTHER" id="PTHR24394:SF29">
    <property type="entry name" value="MYONEURIN"/>
    <property type="match status" value="1"/>
</dbReference>
<evidence type="ECO:0000259" key="11">
    <source>
        <dbReference type="PROSITE" id="PS50157"/>
    </source>
</evidence>
<evidence type="ECO:0000256" key="9">
    <source>
        <dbReference type="PROSITE-ProRule" id="PRU00042"/>
    </source>
</evidence>
<reference evidence="12" key="1">
    <citation type="submission" date="2021-01" db="UniProtKB">
        <authorList>
            <consortium name="EnsemblMetazoa"/>
        </authorList>
    </citation>
    <scope>IDENTIFICATION</scope>
</reference>
<dbReference type="PROSITE" id="PS00028">
    <property type="entry name" value="ZINC_FINGER_C2H2_1"/>
    <property type="match status" value="1"/>
</dbReference>
<keyword evidence="13" id="KW-1185">Reference proteome</keyword>
<evidence type="ECO:0000256" key="6">
    <source>
        <dbReference type="ARBA" id="ARBA00023015"/>
    </source>
</evidence>
<dbReference type="GeneID" id="111248164"/>
<dbReference type="PANTHER" id="PTHR24394">
    <property type="entry name" value="ZINC FINGER PROTEIN"/>
    <property type="match status" value="1"/>
</dbReference>
<comment type="subcellular location">
    <subcellularLocation>
        <location evidence="1">Nucleus</location>
    </subcellularLocation>
</comment>
<name>A0A7M7JQQ3_VARDE</name>
<dbReference type="EnsemblMetazoa" id="XM_022800015">
    <property type="protein sequence ID" value="XP_022655750"/>
    <property type="gene ID" value="LOC111248164"/>
</dbReference>
<feature type="domain" description="C2H2-type" evidence="11">
    <location>
        <begin position="238"/>
        <end position="264"/>
    </location>
</feature>
<dbReference type="OMA" id="HRAPLMD"/>
<evidence type="ECO:0000256" key="2">
    <source>
        <dbReference type="ARBA" id="ARBA00022723"/>
    </source>
</evidence>
<dbReference type="RefSeq" id="XP_022655752.1">
    <property type="nucleotide sequence ID" value="XM_022800017.1"/>
</dbReference>
<evidence type="ECO:0000256" key="10">
    <source>
        <dbReference type="SAM" id="MobiDB-lite"/>
    </source>
</evidence>
<feature type="compositionally biased region" description="Low complexity" evidence="10">
    <location>
        <begin position="125"/>
        <end position="143"/>
    </location>
</feature>
<evidence type="ECO:0000256" key="4">
    <source>
        <dbReference type="ARBA" id="ARBA00022771"/>
    </source>
</evidence>
<dbReference type="EnsemblMetazoa" id="XM_022800018">
    <property type="protein sequence ID" value="XP_022655753"/>
    <property type="gene ID" value="LOC111248164"/>
</dbReference>
<dbReference type="RefSeq" id="XP_022655753.1">
    <property type="nucleotide sequence ID" value="XM_022800018.1"/>
</dbReference>
<dbReference type="GO" id="GO:0008270">
    <property type="term" value="F:zinc ion binding"/>
    <property type="evidence" value="ECO:0007669"/>
    <property type="project" value="UniProtKB-KW"/>
</dbReference>
<organism evidence="12 13">
    <name type="scientific">Varroa destructor</name>
    <name type="common">Honeybee mite</name>
    <dbReference type="NCBI Taxonomy" id="109461"/>
    <lineage>
        <taxon>Eukaryota</taxon>
        <taxon>Metazoa</taxon>
        <taxon>Ecdysozoa</taxon>
        <taxon>Arthropoda</taxon>
        <taxon>Chelicerata</taxon>
        <taxon>Arachnida</taxon>
        <taxon>Acari</taxon>
        <taxon>Parasitiformes</taxon>
        <taxon>Mesostigmata</taxon>
        <taxon>Gamasina</taxon>
        <taxon>Dermanyssoidea</taxon>
        <taxon>Varroidae</taxon>
        <taxon>Varroa</taxon>
    </lineage>
</organism>
<dbReference type="SUPFAM" id="SSF57667">
    <property type="entry name" value="beta-beta-alpha zinc fingers"/>
    <property type="match status" value="1"/>
</dbReference>
<protein>
    <recommendedName>
        <fullName evidence="11">C2H2-type domain-containing protein</fullName>
    </recommendedName>
</protein>
<evidence type="ECO:0000256" key="3">
    <source>
        <dbReference type="ARBA" id="ARBA00022737"/>
    </source>
</evidence>
<feature type="domain" description="C2H2-type" evidence="11">
    <location>
        <begin position="210"/>
        <end position="237"/>
    </location>
</feature>
<evidence type="ECO:0000313" key="13">
    <source>
        <dbReference type="Proteomes" id="UP000594260"/>
    </source>
</evidence>
<dbReference type="KEGG" id="vde:111248164"/>
<dbReference type="EnsemblMetazoa" id="XM_022800019">
    <property type="protein sequence ID" value="XP_022655754"/>
    <property type="gene ID" value="LOC111248164"/>
</dbReference>
<dbReference type="Gene3D" id="3.30.160.60">
    <property type="entry name" value="Classic Zinc Finger"/>
    <property type="match status" value="2"/>
</dbReference>
<keyword evidence="2" id="KW-0479">Metal-binding</keyword>
<dbReference type="EnsemblMetazoa" id="XM_022800016">
    <property type="protein sequence ID" value="XP_022655751"/>
    <property type="gene ID" value="LOC111248164"/>
</dbReference>
<keyword evidence="3" id="KW-0677">Repeat</keyword>
<dbReference type="RefSeq" id="XP_022655754.1">
    <property type="nucleotide sequence ID" value="XM_022800019.1"/>
</dbReference>
<dbReference type="EnsemblMetazoa" id="XM_022800017">
    <property type="protein sequence ID" value="XP_022655752"/>
    <property type="gene ID" value="LOC111248164"/>
</dbReference>
<dbReference type="InterPro" id="IPR013087">
    <property type="entry name" value="Znf_C2H2_type"/>
</dbReference>
<evidence type="ECO:0000256" key="5">
    <source>
        <dbReference type="ARBA" id="ARBA00022833"/>
    </source>
</evidence>
<dbReference type="OrthoDB" id="6435234at2759"/>
<evidence type="ECO:0000256" key="7">
    <source>
        <dbReference type="ARBA" id="ARBA00023163"/>
    </source>
</evidence>
<dbReference type="AlphaFoldDB" id="A0A7M7JQQ3"/>
<evidence type="ECO:0000313" key="12">
    <source>
        <dbReference type="EnsemblMetazoa" id="XP_022655754"/>
    </source>
</evidence>
<dbReference type="EnsemblMetazoa" id="XM_022800020">
    <property type="protein sequence ID" value="XP_022655755"/>
    <property type="gene ID" value="LOC111248164"/>
</dbReference>
<dbReference type="GO" id="GO:0000981">
    <property type="term" value="F:DNA-binding transcription factor activity, RNA polymerase II-specific"/>
    <property type="evidence" value="ECO:0007669"/>
    <property type="project" value="TreeGrafter"/>
</dbReference>
<dbReference type="RefSeq" id="XP_022655755.1">
    <property type="nucleotide sequence ID" value="XM_022800020.1"/>
</dbReference>
<evidence type="ECO:0000256" key="8">
    <source>
        <dbReference type="ARBA" id="ARBA00023242"/>
    </source>
</evidence>
<keyword evidence="4 9" id="KW-0863">Zinc-finger</keyword>
<keyword evidence="5" id="KW-0862">Zinc</keyword>
<sequence>MITYLTMIVGQSNVNSVNPTLIWPAKADSSTGPASPTLPTGNGLSLVPVSSKPSHHSAFSAGLDLKPSMEIIPAPSLTVAGAPLHHASQLLNGGSLHAALAGANGNTGGGSSSAAGGGGPLNGGAIVSAVSSSPVPPASSGSSTGDSPPNPLELFRRIHELSLSQKLMLFGAAAGAQGPPLSTHPGHHPATHRAPLMDSPISSGKPAGRYRCEFCDYHAVTPSHLRRHQRTHTGERPYECNICSRRFTQKPSLKSHLSTQHGIS</sequence>
<dbReference type="SMART" id="SM00355">
    <property type="entry name" value="ZnF_C2H2"/>
    <property type="match status" value="2"/>
</dbReference>
<accession>A0A7M7JQQ3</accession>
<dbReference type="Proteomes" id="UP000594260">
    <property type="component" value="Unplaced"/>
</dbReference>